<reference evidence="5 6" key="1">
    <citation type="submission" date="2019-08" db="EMBL/GenBank/DDBJ databases">
        <title>Deep-cultivation of Planctomycetes and their phenomic and genomic characterization uncovers novel biology.</title>
        <authorList>
            <person name="Wiegand S."/>
            <person name="Jogler M."/>
            <person name="Boedeker C."/>
            <person name="Pinto D."/>
            <person name="Vollmers J."/>
            <person name="Rivas-Marin E."/>
            <person name="Kohn T."/>
            <person name="Peeters S.H."/>
            <person name="Heuer A."/>
            <person name="Rast P."/>
            <person name="Oberbeckmann S."/>
            <person name="Bunk B."/>
            <person name="Jeske O."/>
            <person name="Meyerdierks A."/>
            <person name="Storesund J.E."/>
            <person name="Kallscheuer N."/>
            <person name="Luecker S."/>
            <person name="Lage O.M."/>
            <person name="Pohl T."/>
            <person name="Merkel B.J."/>
            <person name="Hornburger P."/>
            <person name="Mueller R.-W."/>
            <person name="Bruemmer F."/>
            <person name="Labrenz M."/>
            <person name="Spormann A.M."/>
            <person name="Op den Camp H."/>
            <person name="Overmann J."/>
            <person name="Amann R."/>
            <person name="Jetten M.S.M."/>
            <person name="Mascher T."/>
            <person name="Medema M.H."/>
            <person name="Devos D.P."/>
            <person name="Kaster A.-K."/>
            <person name="Ovreas L."/>
            <person name="Rohde M."/>
            <person name="Galperin M.Y."/>
            <person name="Jogler C."/>
        </authorList>
    </citation>
    <scope>NUCLEOTIDE SEQUENCE [LARGE SCALE GENOMIC DNA]</scope>
    <source>
        <strain evidence="5 6">OJF2</strain>
    </source>
</reference>
<dbReference type="PANTHER" id="PTHR30036">
    <property type="entry name" value="D-XYLOSE-BINDING PERIPLASMIC PROTEIN"/>
    <property type="match status" value="1"/>
</dbReference>
<comment type="subcellular location">
    <subcellularLocation>
        <location evidence="1">Cell envelope</location>
    </subcellularLocation>
</comment>
<dbReference type="InterPro" id="IPR025997">
    <property type="entry name" value="SBP_2_dom"/>
</dbReference>
<proteinExistence type="inferred from homology"/>
<keyword evidence="6" id="KW-1185">Reference proteome</keyword>
<evidence type="ECO:0000256" key="1">
    <source>
        <dbReference type="ARBA" id="ARBA00004196"/>
    </source>
</evidence>
<dbReference type="Proteomes" id="UP000324233">
    <property type="component" value="Chromosome"/>
</dbReference>
<gene>
    <name evidence="5" type="ORF">OJF2_46640</name>
</gene>
<dbReference type="Pfam" id="PF13407">
    <property type="entry name" value="Peripla_BP_4"/>
    <property type="match status" value="1"/>
</dbReference>
<feature type="region of interest" description="Disordered" evidence="3">
    <location>
        <begin position="1"/>
        <end position="22"/>
    </location>
</feature>
<dbReference type="KEGG" id="agv:OJF2_46640"/>
<dbReference type="PANTHER" id="PTHR30036:SF8">
    <property type="entry name" value="ABC-TYPE SUGAR TRANSPORT SYSTEM PERIPLASMIC COMPONENT-LIKE PROTEIN"/>
    <property type="match status" value="1"/>
</dbReference>
<name>A0A5B9W774_9BACT</name>
<feature type="domain" description="Periplasmic binding protein" evidence="4">
    <location>
        <begin position="117"/>
        <end position="369"/>
    </location>
</feature>
<dbReference type="GO" id="GO:0030288">
    <property type="term" value="C:outer membrane-bounded periplasmic space"/>
    <property type="evidence" value="ECO:0007669"/>
    <property type="project" value="TreeGrafter"/>
</dbReference>
<evidence type="ECO:0000256" key="2">
    <source>
        <dbReference type="ARBA" id="ARBA00007639"/>
    </source>
</evidence>
<comment type="similarity">
    <text evidence="2">Belongs to the bacterial solute-binding protein 2 family.</text>
</comment>
<evidence type="ECO:0000259" key="4">
    <source>
        <dbReference type="Pfam" id="PF13407"/>
    </source>
</evidence>
<dbReference type="InterPro" id="IPR050555">
    <property type="entry name" value="Bact_Solute-Bind_Prot2"/>
</dbReference>
<dbReference type="SUPFAM" id="SSF53822">
    <property type="entry name" value="Periplasmic binding protein-like I"/>
    <property type="match status" value="1"/>
</dbReference>
<evidence type="ECO:0000313" key="6">
    <source>
        <dbReference type="Proteomes" id="UP000324233"/>
    </source>
</evidence>
<dbReference type="GO" id="GO:0030246">
    <property type="term" value="F:carbohydrate binding"/>
    <property type="evidence" value="ECO:0007669"/>
    <property type="project" value="TreeGrafter"/>
</dbReference>
<dbReference type="OrthoDB" id="9870726at2"/>
<dbReference type="EMBL" id="CP042997">
    <property type="protein sequence ID" value="QEH36104.1"/>
    <property type="molecule type" value="Genomic_DNA"/>
</dbReference>
<organism evidence="5 6">
    <name type="scientific">Aquisphaera giovannonii</name>
    <dbReference type="NCBI Taxonomy" id="406548"/>
    <lineage>
        <taxon>Bacteria</taxon>
        <taxon>Pseudomonadati</taxon>
        <taxon>Planctomycetota</taxon>
        <taxon>Planctomycetia</taxon>
        <taxon>Isosphaerales</taxon>
        <taxon>Isosphaeraceae</taxon>
        <taxon>Aquisphaera</taxon>
    </lineage>
</organism>
<protein>
    <recommendedName>
        <fullName evidence="4">Periplasmic binding protein domain-containing protein</fullName>
    </recommendedName>
</protein>
<dbReference type="AlphaFoldDB" id="A0A5B9W774"/>
<accession>A0A5B9W774</accession>
<dbReference type="InterPro" id="IPR028082">
    <property type="entry name" value="Peripla_BP_I"/>
</dbReference>
<sequence>MPRDDGDGPRIPAGASRGAAGGSHSIMSGLLGVRASARAALGKVGPGVLPRLVLVGLATLAGGCDSDSFVPPRPPELGGADVPTAPGVSEAARPLIVVEARPISEPESEAIRGIARSQAGLEGVRVEVVAAGASAASAAALVDEASGRKPLAILLDVAEPPAADLARAIASARGKGTPVILIGLPAGAREKAAGDATPPAGAAPLVLVAPEPFETVSAQLVEATLKAARNAGYKPEAGAILLVDPTIDALSAARAQAFRDALGKAGVSRVEEVRFARELADAQPKLDAALKAHPEIQLVLAPDDRGTAAALAALKDQKDRGLYVLAGYAASDSVASMARAGDAAGIAVYSEERLLRKAIGVAVATARGQAPARAELIIPVHLAGPKAGEPRAFRAYTEPAKAGSSR</sequence>
<evidence type="ECO:0000256" key="3">
    <source>
        <dbReference type="SAM" id="MobiDB-lite"/>
    </source>
</evidence>
<dbReference type="Gene3D" id="3.40.50.2300">
    <property type="match status" value="2"/>
</dbReference>
<feature type="compositionally biased region" description="Low complexity" evidence="3">
    <location>
        <begin position="9"/>
        <end position="18"/>
    </location>
</feature>
<evidence type="ECO:0000313" key="5">
    <source>
        <dbReference type="EMBL" id="QEH36104.1"/>
    </source>
</evidence>